<feature type="compositionally biased region" description="Basic residues" evidence="4">
    <location>
        <begin position="425"/>
        <end position="434"/>
    </location>
</feature>
<dbReference type="InParanoid" id="B0W387"/>
<feature type="domain" description="FLYWCH-type" evidence="5">
    <location>
        <begin position="471"/>
        <end position="529"/>
    </location>
</feature>
<dbReference type="VEuPathDB" id="VectorBase:CQUJHB015293"/>
<protein>
    <submittedName>
        <fullName evidence="6">Predicted protein</fullName>
    </submittedName>
</protein>
<evidence type="ECO:0000313" key="6">
    <source>
        <dbReference type="EMBL" id="EDS31230.1"/>
    </source>
</evidence>
<reference evidence="6" key="1">
    <citation type="submission" date="2007-03" db="EMBL/GenBank/DDBJ databases">
        <title>Annotation of Culex pipiens quinquefasciatus.</title>
        <authorList>
            <consortium name="The Broad Institute Genome Sequencing Platform"/>
            <person name="Atkinson P.W."/>
            <person name="Hemingway J."/>
            <person name="Christensen B.M."/>
            <person name="Higgs S."/>
            <person name="Kodira C."/>
            <person name="Hannick L."/>
            <person name="Megy K."/>
            <person name="O'Leary S."/>
            <person name="Pearson M."/>
            <person name="Haas B.J."/>
            <person name="Mauceli E."/>
            <person name="Wortman J.R."/>
            <person name="Lee N.H."/>
            <person name="Guigo R."/>
            <person name="Stanke M."/>
            <person name="Alvarado L."/>
            <person name="Amedeo P."/>
            <person name="Antoine C.H."/>
            <person name="Arensburger P."/>
            <person name="Bidwell S.L."/>
            <person name="Crawford M."/>
            <person name="Camaro F."/>
            <person name="Devon K."/>
            <person name="Engels R."/>
            <person name="Hammond M."/>
            <person name="Howarth C."/>
            <person name="Koehrsen M."/>
            <person name="Lawson D."/>
            <person name="Montgomery P."/>
            <person name="Nene V."/>
            <person name="Nusbaum C."/>
            <person name="Puiu D."/>
            <person name="Romero-Severson J."/>
            <person name="Severson D.W."/>
            <person name="Shumway M."/>
            <person name="Sisk P."/>
            <person name="Stolte C."/>
            <person name="Zeng Q."/>
            <person name="Eisenstadt E."/>
            <person name="Fraser-Liggett C."/>
            <person name="Strausberg R."/>
            <person name="Galagan J."/>
            <person name="Birren B."/>
            <person name="Collins F.H."/>
        </authorList>
    </citation>
    <scope>NUCLEOTIDE SEQUENCE [LARGE SCALE GENOMIC DNA]</scope>
    <source>
        <strain evidence="6">JHB</strain>
    </source>
</reference>
<sequence length="1098" mass="127356">MIPLKWYTVELQMVENKKGNLSVMFRNYIYIKDKQGQGQGQVTTGWRCTRKNSGKFSSQFPNLQPDQIPKVLTWYNTMEIQSVTNDKGGQLLLFRGHKYSQKKVHLNGNSSWKCHKYNCRATLLTRCGRDLRIGVHGHIHPRCGSFQKTHEADYDVEGSDPDNPAVLLDHEEPVPQAWYTVPLKFGRNSKGTMNLEFRGNTYNVHRRATSSDAISWRCAKLSCVCNVTTRGSDPRGPVLKPRENPLPCTWYTVPLKLIENSRGSKSLLFREYIYKKRKTTSKTTKTWVCAKQGNCLARVVSRDPDQLKVGIHRHNHPPWKPREPKYKPILNPEFLDMNAVPPMIRPPVALQDSQVPQLSLWYTAKLQFKKTEKGLNFVLFRGHRYNLKNTNRRGIHCWKCYKYKCRATVFTRGLDNIKLGVSGHNHSRFGQHQKSHPDDLDREVEDPDNPPVLLDSAIPTAQVWYSLALEFVENKNGNMNLVFRGFTYNEVKRSKSNAVTWVCSKLGCSARATSRGVDRLRLGTREHNHEPGRSYVDPLTMMQNEPGNKSAPLLEPNQKPQLSTWYTAEFQLVPNKRGNKSLMLHGNRFSLSNTRSDGVKIWNCYLNSCSVQLSTRGTKLILYEKQSHHNHTSFVHRQKRRSGLPVQSLDADKNPKSKIWYSTDELKFYVTKDGARSVRFRNYDYYCYDRGGKIVCVCFVRKCTATALLDDQCHIKFNVRRHSHSNKRKESAEENPKNAPRLESDQKPELLTWYTAEFRVVQNSKGEDRLLFRNYEYLLNRTHRDGRKVWRCVRKRCLVKLCTLGENLLKCENSKEHKHLSYGEQFKRGFGSYNLVPALQLGENEDPEPLIWYSTELKFYTNQNEDEPTLESDQEPELSTWYTVELQFEPTNKKPNCLTFRDYRFSLVRRTRRDGCQAWRCARKGCPVSLLTRGTDLLMFEKAKRHPHASYETRRESNFELPAQILEPSEAPLASVWYNAGLEFFTNERGSKCVRFRNHVYTGMRYFKDSKLTYCYCSVPRCLASAKIDSRNNIKFDPRKHRHPQVKGVKAGKGQKKLTLMPTAAVQEFVKVEMKDDPELVEIFVFVNITDPVFRCTA</sequence>
<dbReference type="EnsemblMetazoa" id="CPIJ001631-RA">
    <property type="protein sequence ID" value="CPIJ001631-PA"/>
    <property type="gene ID" value="CPIJ001631"/>
</dbReference>
<evidence type="ECO:0000313" key="7">
    <source>
        <dbReference type="EnsemblMetazoa" id="CPIJ001631-PA"/>
    </source>
</evidence>
<keyword evidence="1" id="KW-0479">Metal-binding</keyword>
<evidence type="ECO:0000256" key="4">
    <source>
        <dbReference type="SAM" id="MobiDB-lite"/>
    </source>
</evidence>
<evidence type="ECO:0000256" key="3">
    <source>
        <dbReference type="ARBA" id="ARBA00022833"/>
    </source>
</evidence>
<dbReference type="Pfam" id="PF04500">
    <property type="entry name" value="FLYWCH"/>
    <property type="match status" value="4"/>
</dbReference>
<gene>
    <name evidence="7" type="primary">6032599</name>
    <name evidence="6" type="ORF">CpipJ_CPIJ001631</name>
</gene>
<feature type="domain" description="FLYWCH-type" evidence="5">
    <location>
        <begin position="258"/>
        <end position="316"/>
    </location>
</feature>
<keyword evidence="3" id="KW-0862">Zinc</keyword>
<dbReference type="AlphaFoldDB" id="B0W387"/>
<feature type="region of interest" description="Disordered" evidence="4">
    <location>
        <begin position="425"/>
        <end position="447"/>
    </location>
</feature>
<dbReference type="Proteomes" id="UP000002320">
    <property type="component" value="Unassembled WGS sequence"/>
</dbReference>
<proteinExistence type="predicted"/>
<organism>
    <name type="scientific">Culex quinquefasciatus</name>
    <name type="common">Southern house mosquito</name>
    <name type="synonym">Culex pungens</name>
    <dbReference type="NCBI Taxonomy" id="7176"/>
    <lineage>
        <taxon>Eukaryota</taxon>
        <taxon>Metazoa</taxon>
        <taxon>Ecdysozoa</taxon>
        <taxon>Arthropoda</taxon>
        <taxon>Hexapoda</taxon>
        <taxon>Insecta</taxon>
        <taxon>Pterygota</taxon>
        <taxon>Neoptera</taxon>
        <taxon>Endopterygota</taxon>
        <taxon>Diptera</taxon>
        <taxon>Nematocera</taxon>
        <taxon>Culicoidea</taxon>
        <taxon>Culicidae</taxon>
        <taxon>Culicinae</taxon>
        <taxon>Culicini</taxon>
        <taxon>Culex</taxon>
        <taxon>Culex</taxon>
    </lineage>
</organism>
<accession>B0W387</accession>
<dbReference type="GO" id="GO:0008270">
    <property type="term" value="F:zinc ion binding"/>
    <property type="evidence" value="ECO:0007669"/>
    <property type="project" value="UniProtKB-KW"/>
</dbReference>
<feature type="domain" description="FLYWCH-type" evidence="5">
    <location>
        <begin position="368"/>
        <end position="426"/>
    </location>
</feature>
<keyword evidence="2" id="KW-0863">Zinc-finger</keyword>
<dbReference type="KEGG" id="cqu:CpipJ_CPIJ001631"/>
<evidence type="ECO:0000313" key="8">
    <source>
        <dbReference type="Proteomes" id="UP000002320"/>
    </source>
</evidence>
<keyword evidence="8" id="KW-1185">Reference proteome</keyword>
<reference evidence="7" key="2">
    <citation type="submission" date="2021-02" db="UniProtKB">
        <authorList>
            <consortium name="EnsemblMetazoa"/>
        </authorList>
    </citation>
    <scope>IDENTIFICATION</scope>
    <source>
        <strain evidence="7">JHB</strain>
    </source>
</reference>
<dbReference type="InterPro" id="IPR007588">
    <property type="entry name" value="Znf_FLYWCH"/>
</dbReference>
<feature type="domain" description="FLYWCH-type" evidence="5">
    <location>
        <begin position="83"/>
        <end position="140"/>
    </location>
</feature>
<dbReference type="HOGENOM" id="CLU_283603_0_0_1"/>
<evidence type="ECO:0000259" key="5">
    <source>
        <dbReference type="Pfam" id="PF04500"/>
    </source>
</evidence>
<dbReference type="OrthoDB" id="7761241at2759"/>
<name>B0W387_CULQU</name>
<evidence type="ECO:0000256" key="2">
    <source>
        <dbReference type="ARBA" id="ARBA00022771"/>
    </source>
</evidence>
<dbReference type="EMBL" id="DS231831">
    <property type="protein sequence ID" value="EDS31230.1"/>
    <property type="molecule type" value="Genomic_DNA"/>
</dbReference>
<dbReference type="Gene3D" id="2.20.25.240">
    <property type="match status" value="7"/>
</dbReference>
<dbReference type="VEuPathDB" id="VectorBase:CPIJ001631"/>
<evidence type="ECO:0000256" key="1">
    <source>
        <dbReference type="ARBA" id="ARBA00022723"/>
    </source>
</evidence>